<protein>
    <submittedName>
        <fullName evidence="1">UBX domain-containing protein</fullName>
    </submittedName>
</protein>
<organism evidence="1">
    <name type="scientific">Gongylonema pulchrum</name>
    <dbReference type="NCBI Taxonomy" id="637853"/>
    <lineage>
        <taxon>Eukaryota</taxon>
        <taxon>Metazoa</taxon>
        <taxon>Ecdysozoa</taxon>
        <taxon>Nematoda</taxon>
        <taxon>Chromadorea</taxon>
        <taxon>Rhabditida</taxon>
        <taxon>Spirurina</taxon>
        <taxon>Spiruromorpha</taxon>
        <taxon>Spiruroidea</taxon>
        <taxon>Gongylonematidae</taxon>
        <taxon>Gongylonema</taxon>
    </lineage>
</organism>
<evidence type="ECO:0000313" key="1">
    <source>
        <dbReference type="WBParaSite" id="GPUH_0002492901-mRNA-1"/>
    </source>
</evidence>
<reference evidence="1" key="1">
    <citation type="submission" date="2016-06" db="UniProtKB">
        <authorList>
            <consortium name="WormBaseParasite"/>
        </authorList>
    </citation>
    <scope>IDENTIFICATION</scope>
</reference>
<sequence length="208" mass="24415">LAQEKRQRRFRVCPRSGRVRSGARQWYLAEMAENKENEAFEKCEIGDRDEEVLNAKPSGRDITLECFVINRCAKVATKKRKQNTNDESYMRWLHSPSYMEFMDLSKSTPKYVHNFADEERERWDRKAVSWKCEVLPHLDIPLLENTTVEDFAARNTDQCRKVKGIWPEIYISESVTSQQLLSLAAQHDAYFIFRKVRSANGSDKNCVR</sequence>
<accession>A0A183EVA8</accession>
<dbReference type="WBParaSite" id="GPUH_0002492901-mRNA-1">
    <property type="protein sequence ID" value="GPUH_0002492901-mRNA-1"/>
    <property type="gene ID" value="GPUH_0002492901"/>
</dbReference>
<dbReference type="AlphaFoldDB" id="A0A183EVA8"/>
<proteinExistence type="predicted"/>
<name>A0A183EVA8_9BILA</name>